<dbReference type="PRINTS" id="PR00237">
    <property type="entry name" value="GPCRRHODOPSN"/>
</dbReference>
<dbReference type="Proteomes" id="UP001159427">
    <property type="component" value="Unassembled WGS sequence"/>
</dbReference>
<feature type="transmembrane region" description="Helical" evidence="7">
    <location>
        <begin position="122"/>
        <end position="139"/>
    </location>
</feature>
<evidence type="ECO:0000313" key="9">
    <source>
        <dbReference type="EMBL" id="CAH3025540.1"/>
    </source>
</evidence>
<keyword evidence="6" id="KW-0297">G-protein coupled receptor</keyword>
<dbReference type="Gene3D" id="1.20.1070.10">
    <property type="entry name" value="Rhodopsin 7-helix transmembrane proteins"/>
    <property type="match status" value="1"/>
</dbReference>
<evidence type="ECO:0000256" key="6">
    <source>
        <dbReference type="RuleBase" id="RU000688"/>
    </source>
</evidence>
<comment type="similarity">
    <text evidence="6">Belongs to the G-protein coupled receptor 1 family.</text>
</comment>
<dbReference type="PROSITE" id="PS00237">
    <property type="entry name" value="G_PROTEIN_RECEP_F1_1"/>
    <property type="match status" value="1"/>
</dbReference>
<name>A0ABN8M7E7_9CNID</name>
<evidence type="ECO:0000256" key="1">
    <source>
        <dbReference type="ARBA" id="ARBA00004651"/>
    </source>
</evidence>
<gene>
    <name evidence="9" type="ORF">PEVE_00026407</name>
</gene>
<accession>A0ABN8M7E7</accession>
<keyword evidence="6" id="KW-0807">Transducer</keyword>
<feature type="transmembrane region" description="Helical" evidence="7">
    <location>
        <begin position="209"/>
        <end position="232"/>
    </location>
</feature>
<protein>
    <recommendedName>
        <fullName evidence="8">G-protein coupled receptors family 1 profile domain-containing protein</fullName>
    </recommendedName>
</protein>
<keyword evidence="3 6" id="KW-0812">Transmembrane</keyword>
<keyword evidence="10" id="KW-1185">Reference proteome</keyword>
<dbReference type="InterPro" id="IPR017452">
    <property type="entry name" value="GPCR_Rhodpsn_7TM"/>
</dbReference>
<comment type="caution">
    <text evidence="9">The sequence shown here is derived from an EMBL/GenBank/DDBJ whole genome shotgun (WGS) entry which is preliminary data.</text>
</comment>
<dbReference type="SUPFAM" id="SSF81321">
    <property type="entry name" value="Family A G protein-coupled receptor-like"/>
    <property type="match status" value="1"/>
</dbReference>
<evidence type="ECO:0000259" key="8">
    <source>
        <dbReference type="PROSITE" id="PS50262"/>
    </source>
</evidence>
<evidence type="ECO:0000256" key="2">
    <source>
        <dbReference type="ARBA" id="ARBA00022475"/>
    </source>
</evidence>
<evidence type="ECO:0000256" key="5">
    <source>
        <dbReference type="ARBA" id="ARBA00023136"/>
    </source>
</evidence>
<dbReference type="InterPro" id="IPR000276">
    <property type="entry name" value="GPCR_Rhodpsn"/>
</dbReference>
<comment type="subcellular location">
    <subcellularLocation>
        <location evidence="1">Cell membrane</location>
        <topology evidence="1">Multi-pass membrane protein</topology>
    </subcellularLocation>
</comment>
<reference evidence="9 10" key="1">
    <citation type="submission" date="2022-05" db="EMBL/GenBank/DDBJ databases">
        <authorList>
            <consortium name="Genoscope - CEA"/>
            <person name="William W."/>
        </authorList>
    </citation>
    <scope>NUCLEOTIDE SEQUENCE [LARGE SCALE GENOMIC DNA]</scope>
</reference>
<dbReference type="PANTHER" id="PTHR22750">
    <property type="entry name" value="G-PROTEIN COUPLED RECEPTOR"/>
    <property type="match status" value="1"/>
</dbReference>
<dbReference type="EMBL" id="CALNXI010000358">
    <property type="protein sequence ID" value="CAH3025540.1"/>
    <property type="molecule type" value="Genomic_DNA"/>
</dbReference>
<feature type="transmembrane region" description="Helical" evidence="7">
    <location>
        <begin position="12"/>
        <end position="33"/>
    </location>
</feature>
<evidence type="ECO:0000256" key="3">
    <source>
        <dbReference type="ARBA" id="ARBA00022692"/>
    </source>
</evidence>
<dbReference type="PROSITE" id="PS50262">
    <property type="entry name" value="G_PROTEIN_RECEP_F1_2"/>
    <property type="match status" value="1"/>
</dbReference>
<feature type="domain" description="G-protein coupled receptors family 1 profile" evidence="8">
    <location>
        <begin position="25"/>
        <end position="260"/>
    </location>
</feature>
<sequence>MEPDGPLLILDLAFNIFLSYTATMLNILTIMALKKTKVLPKTLKTLLMSLAVSDPGVGLVVQPLKVATSQTSAFKDLIKAFEITVFLLCNASFFGVIALTVDRFLAIYLHLRYQEFVTRKRVVTTVALIWTLSTFSSLWELWNSHIHNIISAIIPPICLISTGFFYCKIYAAVRRHRKDIHVLHLQQKAQDRKVVSNAERIRKSAVGTFYVYILFLVCYLPYICINYIYIISGTNSLLKATENYSLTLLFLNSSLNPLVYCWKMKEIRHAIMELL</sequence>
<feature type="transmembrane region" description="Helical" evidence="7">
    <location>
        <begin position="45"/>
        <end position="63"/>
    </location>
</feature>
<keyword evidence="4 7" id="KW-1133">Transmembrane helix</keyword>
<feature type="transmembrane region" description="Helical" evidence="7">
    <location>
        <begin position="83"/>
        <end position="101"/>
    </location>
</feature>
<evidence type="ECO:0000313" key="10">
    <source>
        <dbReference type="Proteomes" id="UP001159427"/>
    </source>
</evidence>
<organism evidence="9 10">
    <name type="scientific">Porites evermanni</name>
    <dbReference type="NCBI Taxonomy" id="104178"/>
    <lineage>
        <taxon>Eukaryota</taxon>
        <taxon>Metazoa</taxon>
        <taxon>Cnidaria</taxon>
        <taxon>Anthozoa</taxon>
        <taxon>Hexacorallia</taxon>
        <taxon>Scleractinia</taxon>
        <taxon>Fungiina</taxon>
        <taxon>Poritidae</taxon>
        <taxon>Porites</taxon>
    </lineage>
</organism>
<keyword evidence="5 7" id="KW-0472">Membrane</keyword>
<evidence type="ECO:0000256" key="7">
    <source>
        <dbReference type="SAM" id="Phobius"/>
    </source>
</evidence>
<evidence type="ECO:0000256" key="4">
    <source>
        <dbReference type="ARBA" id="ARBA00022989"/>
    </source>
</evidence>
<proteinExistence type="inferred from homology"/>
<feature type="non-terminal residue" evidence="9">
    <location>
        <position position="275"/>
    </location>
</feature>
<keyword evidence="6" id="KW-0675">Receptor</keyword>
<dbReference type="Pfam" id="PF00001">
    <property type="entry name" value="7tm_1"/>
    <property type="match status" value="1"/>
</dbReference>
<feature type="transmembrane region" description="Helical" evidence="7">
    <location>
        <begin position="145"/>
        <end position="167"/>
    </location>
</feature>
<keyword evidence="2" id="KW-1003">Cell membrane</keyword>
<feature type="transmembrane region" description="Helical" evidence="7">
    <location>
        <begin position="244"/>
        <end position="262"/>
    </location>
</feature>